<dbReference type="EMBL" id="JXTI01000124">
    <property type="protein sequence ID" value="KWX12312.1"/>
    <property type="molecule type" value="Genomic_DNA"/>
</dbReference>
<evidence type="ECO:0000313" key="2">
    <source>
        <dbReference type="EMBL" id="KWX12312.1"/>
    </source>
</evidence>
<dbReference type="Proteomes" id="UP000070089">
    <property type="component" value="Unassembled WGS sequence"/>
</dbReference>
<name>A0A132NRG6_GIAIN</name>
<evidence type="ECO:0000256" key="1">
    <source>
        <dbReference type="SAM" id="MobiDB-lite"/>
    </source>
</evidence>
<protein>
    <submittedName>
        <fullName evidence="2">Uncharacterized protein</fullName>
    </submittedName>
</protein>
<organism evidence="2 3">
    <name type="scientific">Giardia duodenalis assemblage B</name>
    <dbReference type="NCBI Taxonomy" id="1394984"/>
    <lineage>
        <taxon>Eukaryota</taxon>
        <taxon>Metamonada</taxon>
        <taxon>Diplomonadida</taxon>
        <taxon>Hexamitidae</taxon>
        <taxon>Giardiinae</taxon>
        <taxon>Giardia</taxon>
    </lineage>
</organism>
<dbReference type="VEuPathDB" id="GiardiaDB:QR46_3722"/>
<gene>
    <name evidence="2" type="ORF">QR46_3722</name>
</gene>
<reference evidence="2 3" key="1">
    <citation type="journal article" date="2015" name="Mol. Biochem. Parasitol.">
        <title>Identification of polymorphic genes for use in assemblage B genotyping assays through comparative genomics of multiple assemblage B Giardia duodenalis isolates.</title>
        <authorList>
            <person name="Wielinga C."/>
            <person name="Thompson R.C."/>
            <person name="Monis P."/>
            <person name="Ryan U."/>
        </authorList>
    </citation>
    <scope>NUCLEOTIDE SEQUENCE [LARGE SCALE GENOMIC DNA]</scope>
    <source>
        <strain evidence="2 3">BAH15c1</strain>
    </source>
</reference>
<dbReference type="AlphaFoldDB" id="A0A132NRG6"/>
<feature type="region of interest" description="Disordered" evidence="1">
    <location>
        <begin position="385"/>
        <end position="415"/>
    </location>
</feature>
<comment type="caution">
    <text evidence="2">The sequence shown here is derived from an EMBL/GenBank/DDBJ whole genome shotgun (WGS) entry which is preliminary data.</text>
</comment>
<proteinExistence type="predicted"/>
<accession>A0A132NRG6</accession>
<sequence>MMSIGIQFPLKSIWPVNTGACSLLTNTRLMDMVLKKFVLSSFSNLHLLNRITMHTLKPLYRPYSIGQSSAIVGTSIGFLDGGDSYFYVHVSSGYLHLYLLDEVGHISQVGEISKCDVFTILSLSDSNSSQWSLLQADLEAVQAGTKPLCIVLAAAGNVVCIYTVTIDRNNKKNLWISMSAELSLVGPISCLATNGAVLVASIGTFICAYELGPLLAGDTSGPQAPIKISTSNITDLYFCRNRPTELLFINLTSELGFLNLDINGSQCEVLFGNSEDVSDDIFLFGSAYPFPLGVAYYSTEALCMTTGPMGMALADPEDGAILYQNMDIRPLAKSHDYILSVHKADSSIFVTCGRFSGAITVFKFSDGAFTRHIVFLLQPASKQTERTTHQGLSPAGVTKVKDDSTTDVTGSDEQQETDLSVRSIAWGRRRALLLDCTSTVTAYELAGDGNLSYMHT</sequence>
<dbReference type="OrthoDB" id="10251866at2759"/>
<evidence type="ECO:0000313" key="3">
    <source>
        <dbReference type="Proteomes" id="UP000070089"/>
    </source>
</evidence>